<sequence>MILLWPDQTAAKHRSPSMAVGFRSCLRGNAVLLRERALVWIIFYERVHGLSLWVWTRGLPCSGGDNIEALNTTAF</sequence>
<dbReference type="EMBL" id="CAADFN010000071">
    <property type="protein sequence ID" value="VFK20366.1"/>
    <property type="molecule type" value="Genomic_DNA"/>
</dbReference>
<accession>A0A450WTG9</accession>
<organism evidence="1">
    <name type="scientific">Candidatus Kentrum sp. LFY</name>
    <dbReference type="NCBI Taxonomy" id="2126342"/>
    <lineage>
        <taxon>Bacteria</taxon>
        <taxon>Pseudomonadati</taxon>
        <taxon>Pseudomonadota</taxon>
        <taxon>Gammaproteobacteria</taxon>
        <taxon>Candidatus Kentrum</taxon>
    </lineage>
</organism>
<proteinExistence type="predicted"/>
<evidence type="ECO:0000313" key="1">
    <source>
        <dbReference type="EMBL" id="VFK20366.1"/>
    </source>
</evidence>
<name>A0A450WTG9_9GAMM</name>
<dbReference type="AlphaFoldDB" id="A0A450WTG9"/>
<reference evidence="1" key="1">
    <citation type="submission" date="2019-02" db="EMBL/GenBank/DDBJ databases">
        <authorList>
            <person name="Gruber-Vodicka R. H."/>
            <person name="Seah K. B. B."/>
        </authorList>
    </citation>
    <scope>NUCLEOTIDE SEQUENCE</scope>
    <source>
        <strain evidence="1">BECK_BY7</strain>
    </source>
</reference>
<protein>
    <submittedName>
        <fullName evidence="1">Uncharacterized protein</fullName>
    </submittedName>
</protein>
<gene>
    <name evidence="1" type="ORF">BECKLFY1418C_GA0070996_107114</name>
</gene>